<accession>A0AAN8WIQ9</accession>
<dbReference type="Proteomes" id="UP001381693">
    <property type="component" value="Unassembled WGS sequence"/>
</dbReference>
<comment type="caution">
    <text evidence="1">The sequence shown here is derived from an EMBL/GenBank/DDBJ whole genome shotgun (WGS) entry which is preliminary data.</text>
</comment>
<evidence type="ECO:0000313" key="1">
    <source>
        <dbReference type="EMBL" id="KAK7065777.1"/>
    </source>
</evidence>
<name>A0AAN8WIQ9_HALRR</name>
<protein>
    <submittedName>
        <fullName evidence="1">Uncharacterized protein</fullName>
    </submittedName>
</protein>
<dbReference type="EMBL" id="JAXCGZ010019903">
    <property type="protein sequence ID" value="KAK7065777.1"/>
    <property type="molecule type" value="Genomic_DNA"/>
</dbReference>
<proteinExistence type="predicted"/>
<organism evidence="1 2">
    <name type="scientific">Halocaridina rubra</name>
    <name type="common">Hawaiian red shrimp</name>
    <dbReference type="NCBI Taxonomy" id="373956"/>
    <lineage>
        <taxon>Eukaryota</taxon>
        <taxon>Metazoa</taxon>
        <taxon>Ecdysozoa</taxon>
        <taxon>Arthropoda</taxon>
        <taxon>Crustacea</taxon>
        <taxon>Multicrustacea</taxon>
        <taxon>Malacostraca</taxon>
        <taxon>Eumalacostraca</taxon>
        <taxon>Eucarida</taxon>
        <taxon>Decapoda</taxon>
        <taxon>Pleocyemata</taxon>
        <taxon>Caridea</taxon>
        <taxon>Atyoidea</taxon>
        <taxon>Atyidae</taxon>
        <taxon>Halocaridina</taxon>
    </lineage>
</organism>
<gene>
    <name evidence="1" type="ORF">SK128_014283</name>
</gene>
<evidence type="ECO:0000313" key="2">
    <source>
        <dbReference type="Proteomes" id="UP001381693"/>
    </source>
</evidence>
<keyword evidence="2" id="KW-1185">Reference proteome</keyword>
<feature type="non-terminal residue" evidence="1">
    <location>
        <position position="1"/>
    </location>
</feature>
<reference evidence="1 2" key="1">
    <citation type="submission" date="2023-11" db="EMBL/GenBank/DDBJ databases">
        <title>Halocaridina rubra genome assembly.</title>
        <authorList>
            <person name="Smith C."/>
        </authorList>
    </citation>
    <scope>NUCLEOTIDE SEQUENCE [LARGE SCALE GENOMIC DNA]</scope>
    <source>
        <strain evidence="1">EP-1</strain>
        <tissue evidence="1">Whole</tissue>
    </source>
</reference>
<dbReference type="AlphaFoldDB" id="A0AAN8WIQ9"/>
<sequence length="68" mass="7240">VDESHLFKVGVVFAREGWVSELGFTGGGGPSIPSLCCLTLVLIVGRREEGAKPHLSVSPSMKRVTECL</sequence>